<dbReference type="AlphaFoldDB" id="M1QWM5"/>
<reference evidence="2" key="2">
    <citation type="submission" date="2016-03" db="PDB data bank">
        <title>1.9 Angstrom Crystal Structure of Protein with Unknown Function from Vibrio cholerae.</title>
        <authorList>
            <person name="Minasov G."/>
            <person name="Wawrzak Z."/>
            <person name="Stogios P.J."/>
            <person name="Skarina T."/>
            <person name="Seed K.D."/>
            <person name="Yim V."/>
            <person name="Savchenko A."/>
            <person name="Anderson W.F."/>
            <person name="Center for Structural Genomics of Infectious Diseases."/>
        </authorList>
    </citation>
    <scope>X-RAY CRYSTALLOGRAPHY (1.90 ANGSTROMS)</scope>
</reference>
<dbReference type="EvolutionaryTrace" id="M1QWM5"/>
<sequence>MDERFNAALHESAHTVIAQVLGFNTATPIIYENSSTNPDEKHWLGKAFIDTTNGNVEDIALVGLAGEAIQYYIEGVDVGDCPFIWECNLEDISLSDQELVKDLYNDVELWEKLYTLFEQHHDSILDLANSI</sequence>
<organism evidence="1">
    <name type="scientific">Vibrio cholerae serotype O1 biovar El Tor</name>
    <dbReference type="NCBI Taxonomy" id="686"/>
    <lineage>
        <taxon>Bacteria</taxon>
        <taxon>Pseudomonadati</taxon>
        <taxon>Pseudomonadota</taxon>
        <taxon>Gammaproteobacteria</taxon>
        <taxon>Vibrionales</taxon>
        <taxon>Vibrionaceae</taxon>
        <taxon>Vibrio</taxon>
    </lineage>
</organism>
<name>M1QWM5_VIBCE</name>
<dbReference type="PDBsum" id="5IQJ"/>
<proteinExistence type="evidence at protein level"/>
<accession>M1QWM5</accession>
<reference evidence="1" key="1">
    <citation type="journal article" date="2013" name="Nature">
        <title>A bacteriophage encodes its own CRISPR/Cas adaptive response to evade host innate immunity.</title>
        <authorList>
            <person name="Seed K.D."/>
            <person name="Lazinski D.W."/>
            <person name="Calderwood S.B."/>
            <person name="Camilli A."/>
        </authorList>
    </citation>
    <scope>NUCLEOTIDE SEQUENCE</scope>
    <source>
        <strain evidence="1">KS393</strain>
    </source>
</reference>
<protein>
    <submittedName>
        <fullName evidence="1">Uncharacterized protein</fullName>
    </submittedName>
</protein>
<evidence type="ECO:0000313" key="1">
    <source>
        <dbReference type="EMBL" id="AGG09402.1"/>
    </source>
</evidence>
<keyword evidence="2" id="KW-0002">3D-structure</keyword>
<evidence type="ECO:0007829" key="2">
    <source>
        <dbReference type="PDB" id="5IQJ"/>
    </source>
</evidence>
<dbReference type="SMR" id="M1QWM5"/>
<dbReference type="EMBL" id="KC152960">
    <property type="protein sequence ID" value="AGG09402.1"/>
    <property type="molecule type" value="Genomic_DNA"/>
</dbReference>
<dbReference type="PDB" id="5IQJ">
    <property type="method" value="X-ray"/>
    <property type="resolution" value="1.90 A"/>
    <property type="chains" value="A/B/C=1-131"/>
</dbReference>
<dbReference type="RefSeq" id="WP_002040287.1">
    <property type="nucleotide sequence ID" value="NZ_SIUG01000028.1"/>
</dbReference>